<keyword evidence="1" id="KW-0732">Signal</keyword>
<proteinExistence type="predicted"/>
<protein>
    <recommendedName>
        <fullName evidence="4">Lipoprotein</fullName>
    </recommendedName>
</protein>
<name>A0A919KK41_9XANT</name>
<dbReference type="AlphaFoldDB" id="A0A919KK41"/>
<feature type="signal peptide" evidence="1">
    <location>
        <begin position="1"/>
        <end position="24"/>
    </location>
</feature>
<dbReference type="RefSeq" id="WP_434026845.1">
    <property type="nucleotide sequence ID" value="NZ_BNBA01000033.1"/>
</dbReference>
<evidence type="ECO:0000313" key="3">
    <source>
        <dbReference type="Proteomes" id="UP000623958"/>
    </source>
</evidence>
<dbReference type="EMBL" id="BNBA01000033">
    <property type="protein sequence ID" value="GHH58844.1"/>
    <property type="molecule type" value="Genomic_DNA"/>
</dbReference>
<feature type="chain" id="PRO_5036909295" description="Lipoprotein" evidence="1">
    <location>
        <begin position="25"/>
        <end position="153"/>
    </location>
</feature>
<reference evidence="2" key="1">
    <citation type="journal article" date="2014" name="Int. J. Syst. Evol. Microbiol.">
        <title>Complete genome sequence of Corynebacterium casei LMG S-19264T (=DSM 44701T), isolated from a smear-ripened cheese.</title>
        <authorList>
            <consortium name="US DOE Joint Genome Institute (JGI-PGF)"/>
            <person name="Walter F."/>
            <person name="Albersmeier A."/>
            <person name="Kalinowski J."/>
            <person name="Ruckert C."/>
        </authorList>
    </citation>
    <scope>NUCLEOTIDE SEQUENCE</scope>
    <source>
        <strain evidence="2">JCM 13306</strain>
    </source>
</reference>
<evidence type="ECO:0000256" key="1">
    <source>
        <dbReference type="SAM" id="SignalP"/>
    </source>
</evidence>
<dbReference type="Proteomes" id="UP000623958">
    <property type="component" value="Unassembled WGS sequence"/>
</dbReference>
<gene>
    <name evidence="2" type="ORF">GCM10009090_32160</name>
</gene>
<keyword evidence="3" id="KW-1185">Reference proteome</keyword>
<evidence type="ECO:0008006" key="4">
    <source>
        <dbReference type="Google" id="ProtNLM"/>
    </source>
</evidence>
<sequence length="153" mass="16691">MKPIHRGALPALLLALSACKPQPAAPPVAPSPDPPARPLVSAPQAPLHEAHVRDAEQALQRLTARLERDKVYPDACNAYVLESGDGDGDRSFDIAVRERHGEGCPGDSQTTPVRDRFRVGRNGRIHWYDPIEGEFVDYAERAQRLKALSATGI</sequence>
<evidence type="ECO:0000313" key="2">
    <source>
        <dbReference type="EMBL" id="GHH58844.1"/>
    </source>
</evidence>
<accession>A0A919KK41</accession>
<organism evidence="2 3">
    <name type="scientific">Xanthomonas boreopolis</name>
    <dbReference type="NCBI Taxonomy" id="86183"/>
    <lineage>
        <taxon>Bacteria</taxon>
        <taxon>Pseudomonadati</taxon>
        <taxon>Pseudomonadota</taxon>
        <taxon>Gammaproteobacteria</taxon>
        <taxon>Lysobacterales</taxon>
        <taxon>Lysobacteraceae</taxon>
        <taxon>Xanthomonas</taxon>
    </lineage>
</organism>
<dbReference type="PROSITE" id="PS51257">
    <property type="entry name" value="PROKAR_LIPOPROTEIN"/>
    <property type="match status" value="1"/>
</dbReference>
<reference evidence="2" key="2">
    <citation type="submission" date="2020-09" db="EMBL/GenBank/DDBJ databases">
        <authorList>
            <person name="Sun Q."/>
            <person name="Ohkuma M."/>
        </authorList>
    </citation>
    <scope>NUCLEOTIDE SEQUENCE</scope>
    <source>
        <strain evidence="2">JCM 13306</strain>
    </source>
</reference>
<comment type="caution">
    <text evidence="2">The sequence shown here is derived from an EMBL/GenBank/DDBJ whole genome shotgun (WGS) entry which is preliminary data.</text>
</comment>